<organism evidence="1 2">
    <name type="scientific">Trinickia violacea</name>
    <dbReference type="NCBI Taxonomy" id="2571746"/>
    <lineage>
        <taxon>Bacteria</taxon>
        <taxon>Pseudomonadati</taxon>
        <taxon>Pseudomonadota</taxon>
        <taxon>Betaproteobacteria</taxon>
        <taxon>Burkholderiales</taxon>
        <taxon>Burkholderiaceae</taxon>
        <taxon>Trinickia</taxon>
    </lineage>
</organism>
<accession>A0A4P8IJF4</accession>
<evidence type="ECO:0000313" key="2">
    <source>
        <dbReference type="Proteomes" id="UP000298656"/>
    </source>
</evidence>
<keyword evidence="2" id="KW-1185">Reference proteome</keyword>
<dbReference type="KEGG" id="tvl:FAZ95_03420"/>
<dbReference type="RefSeq" id="WP_137331158.1">
    <property type="nucleotide sequence ID" value="NZ_CP040077.1"/>
</dbReference>
<dbReference type="Proteomes" id="UP000298656">
    <property type="component" value="Chromosome 1"/>
</dbReference>
<sequence>MDTRVRKPVGHPMPELAAFIAGLKAAFGDATIDEAVQLGKAGEPTFFARENGRSVGTASPPSQNAWPVDNRLHDRHYCAGCNGACIGQDVRCSQVTEFALKVGS</sequence>
<dbReference type="AlphaFoldDB" id="A0A4P8IJF4"/>
<dbReference type="OrthoDB" id="9007604at2"/>
<dbReference type="EMBL" id="CP040077">
    <property type="protein sequence ID" value="QCP48316.1"/>
    <property type="molecule type" value="Genomic_DNA"/>
</dbReference>
<name>A0A4P8IJF4_9BURK</name>
<evidence type="ECO:0000313" key="1">
    <source>
        <dbReference type="EMBL" id="QCP48316.1"/>
    </source>
</evidence>
<gene>
    <name evidence="1" type="ORF">FAZ95_03420</name>
</gene>
<protein>
    <submittedName>
        <fullName evidence="1">Uncharacterized protein</fullName>
    </submittedName>
</protein>
<proteinExistence type="predicted"/>
<reference evidence="1 2" key="1">
    <citation type="submission" date="2019-05" db="EMBL/GenBank/DDBJ databases">
        <title>Burkholderia sp. DHOD12, isolated from subtropical forest soil.</title>
        <authorList>
            <person name="Gao Z.-H."/>
            <person name="Qiu L.-H."/>
        </authorList>
    </citation>
    <scope>NUCLEOTIDE SEQUENCE [LARGE SCALE GENOMIC DNA]</scope>
    <source>
        <strain evidence="1 2">DHOD12</strain>
    </source>
</reference>